<name>A0ACB6QTB9_9PLEO</name>
<evidence type="ECO:0000313" key="1">
    <source>
        <dbReference type="EMBL" id="KAF2469327.1"/>
    </source>
</evidence>
<proteinExistence type="predicted"/>
<protein>
    <submittedName>
        <fullName evidence="1">Uncharacterized protein</fullName>
    </submittedName>
</protein>
<keyword evidence="2" id="KW-1185">Reference proteome</keyword>
<sequence>MVELGGKTRREHDIQHGGRKREWSEGFVVVTGQSMLMNFITTDLSKKTTFPYNKSKSYVFLNLTTPRHYRRSQTFTNLLSLLTHPSIALPILVCVNASPLHLNSLFLYTSSKLTSEQKGEEKAQMVRVSPGRLNWCTSGIFGGRVLLLSWKSIMAPMNEKYLDRWILVFCDGVRMSTLHHKGIWKITIRDEAMYRVRSSSECAHEVVLPKSNLGKIFSGCMWVRIPDAGVAFAHLIFPYDPVFSPAQGRVLGLLSRHINPEAEPLIWHNLPDATSPQNSIFQNLYPSHTISSSSNPSTISLTLLVGLYRKPCPPKFACTAAPFDSNPTAGYNLLREIGTSGSVHTQTVS</sequence>
<evidence type="ECO:0000313" key="2">
    <source>
        <dbReference type="Proteomes" id="UP000799755"/>
    </source>
</evidence>
<comment type="caution">
    <text evidence="1">The sequence shown here is derived from an EMBL/GenBank/DDBJ whole genome shotgun (WGS) entry which is preliminary data.</text>
</comment>
<organism evidence="1 2">
    <name type="scientific">Lindgomyces ingoldianus</name>
    <dbReference type="NCBI Taxonomy" id="673940"/>
    <lineage>
        <taxon>Eukaryota</taxon>
        <taxon>Fungi</taxon>
        <taxon>Dikarya</taxon>
        <taxon>Ascomycota</taxon>
        <taxon>Pezizomycotina</taxon>
        <taxon>Dothideomycetes</taxon>
        <taxon>Pleosporomycetidae</taxon>
        <taxon>Pleosporales</taxon>
        <taxon>Lindgomycetaceae</taxon>
        <taxon>Lindgomyces</taxon>
    </lineage>
</organism>
<reference evidence="1" key="1">
    <citation type="journal article" date="2020" name="Stud. Mycol.">
        <title>101 Dothideomycetes genomes: a test case for predicting lifestyles and emergence of pathogens.</title>
        <authorList>
            <person name="Haridas S."/>
            <person name="Albert R."/>
            <person name="Binder M."/>
            <person name="Bloem J."/>
            <person name="Labutti K."/>
            <person name="Salamov A."/>
            <person name="Andreopoulos B."/>
            <person name="Baker S."/>
            <person name="Barry K."/>
            <person name="Bills G."/>
            <person name="Bluhm B."/>
            <person name="Cannon C."/>
            <person name="Castanera R."/>
            <person name="Culley D."/>
            <person name="Daum C."/>
            <person name="Ezra D."/>
            <person name="Gonzalez J."/>
            <person name="Henrissat B."/>
            <person name="Kuo A."/>
            <person name="Liang C."/>
            <person name="Lipzen A."/>
            <person name="Lutzoni F."/>
            <person name="Magnuson J."/>
            <person name="Mondo S."/>
            <person name="Nolan M."/>
            <person name="Ohm R."/>
            <person name="Pangilinan J."/>
            <person name="Park H.-J."/>
            <person name="Ramirez L."/>
            <person name="Alfaro M."/>
            <person name="Sun H."/>
            <person name="Tritt A."/>
            <person name="Yoshinaga Y."/>
            <person name="Zwiers L.-H."/>
            <person name="Turgeon B."/>
            <person name="Goodwin S."/>
            <person name="Spatafora J."/>
            <person name="Crous P."/>
            <person name="Grigoriev I."/>
        </authorList>
    </citation>
    <scope>NUCLEOTIDE SEQUENCE</scope>
    <source>
        <strain evidence="1">ATCC 200398</strain>
    </source>
</reference>
<gene>
    <name evidence="1" type="ORF">BDR25DRAFT_356563</name>
</gene>
<dbReference type="EMBL" id="MU003512">
    <property type="protein sequence ID" value="KAF2469327.1"/>
    <property type="molecule type" value="Genomic_DNA"/>
</dbReference>
<accession>A0ACB6QTB9</accession>
<dbReference type="Proteomes" id="UP000799755">
    <property type="component" value="Unassembled WGS sequence"/>
</dbReference>